<proteinExistence type="predicted"/>
<feature type="transmembrane region" description="Helical" evidence="2">
    <location>
        <begin position="175"/>
        <end position="196"/>
    </location>
</feature>
<evidence type="ECO:0000256" key="2">
    <source>
        <dbReference type="SAM" id="Phobius"/>
    </source>
</evidence>
<keyword evidence="2" id="KW-1133">Transmembrane helix</keyword>
<dbReference type="AlphaFoldDB" id="A0A7Y9F2W1"/>
<keyword evidence="4" id="KW-1185">Reference proteome</keyword>
<feature type="transmembrane region" description="Helical" evidence="2">
    <location>
        <begin position="39"/>
        <end position="60"/>
    </location>
</feature>
<organism evidence="3 4">
    <name type="scientific">Nocardioides marinisabuli</name>
    <dbReference type="NCBI Taxonomy" id="419476"/>
    <lineage>
        <taxon>Bacteria</taxon>
        <taxon>Bacillati</taxon>
        <taxon>Actinomycetota</taxon>
        <taxon>Actinomycetes</taxon>
        <taxon>Propionibacteriales</taxon>
        <taxon>Nocardioidaceae</taxon>
        <taxon>Nocardioides</taxon>
    </lineage>
</organism>
<evidence type="ECO:0000256" key="1">
    <source>
        <dbReference type="SAM" id="MobiDB-lite"/>
    </source>
</evidence>
<feature type="region of interest" description="Disordered" evidence="1">
    <location>
        <begin position="1"/>
        <end position="29"/>
    </location>
</feature>
<name>A0A7Y9F2W1_9ACTN</name>
<dbReference type="Proteomes" id="UP000516957">
    <property type="component" value="Unassembled WGS sequence"/>
</dbReference>
<protein>
    <recommendedName>
        <fullName evidence="5">DUF2567 domain-containing protein</fullName>
    </recommendedName>
</protein>
<evidence type="ECO:0000313" key="4">
    <source>
        <dbReference type="Proteomes" id="UP000516957"/>
    </source>
</evidence>
<dbReference type="RefSeq" id="WP_179616128.1">
    <property type="nucleotide sequence ID" value="NZ_CP059163.1"/>
</dbReference>
<evidence type="ECO:0000313" key="3">
    <source>
        <dbReference type="EMBL" id="NYD58534.1"/>
    </source>
</evidence>
<dbReference type="EMBL" id="JACCBE010000001">
    <property type="protein sequence ID" value="NYD58534.1"/>
    <property type="molecule type" value="Genomic_DNA"/>
</dbReference>
<evidence type="ECO:0008006" key="5">
    <source>
        <dbReference type="Google" id="ProtNLM"/>
    </source>
</evidence>
<feature type="transmembrane region" description="Helical" evidence="2">
    <location>
        <begin position="100"/>
        <end position="119"/>
    </location>
</feature>
<sequence>MPDQLTHSSSAHPYPFGGHAAQPHADDVRRPRPGLRSSLLQSLAVVVVFVLVGAALGWVWERWWEPSTGTVFRKEWFPVDAEGRYDLDALRNEFAGTAQYVVLALGGGVVLGVLASLLLAGRELLALLVVGLASVLAALVMWQVGVALGPADPQELAATAGRGATLPSDLSLDSLGALLAWPLAALAGTGSVYLLLPSLHPRSPR</sequence>
<keyword evidence="2" id="KW-0812">Transmembrane</keyword>
<reference evidence="3 4" key="1">
    <citation type="submission" date="2020-07" db="EMBL/GenBank/DDBJ databases">
        <title>Sequencing the genomes of 1000 actinobacteria strains.</title>
        <authorList>
            <person name="Klenk H.-P."/>
        </authorList>
    </citation>
    <scope>NUCLEOTIDE SEQUENCE [LARGE SCALE GENOMIC DNA]</scope>
    <source>
        <strain evidence="3 4">DSM 18965</strain>
    </source>
</reference>
<gene>
    <name evidence="3" type="ORF">BKA08_002772</name>
</gene>
<keyword evidence="2" id="KW-0472">Membrane</keyword>
<accession>A0A7Y9F2W1</accession>
<comment type="caution">
    <text evidence="3">The sequence shown here is derived from an EMBL/GenBank/DDBJ whole genome shotgun (WGS) entry which is preliminary data.</text>
</comment>
<feature type="transmembrane region" description="Helical" evidence="2">
    <location>
        <begin position="124"/>
        <end position="144"/>
    </location>
</feature>
<feature type="compositionally biased region" description="Polar residues" evidence="1">
    <location>
        <begin position="1"/>
        <end position="11"/>
    </location>
</feature>